<proteinExistence type="predicted"/>
<dbReference type="GeneID" id="109465698"/>
<sequence>MTKERINCPSGVGPSDIAAAISKGVSDRDRLLLQYAIDKLLNHASWVWNDCELTVIGDGGKEWVFYCGSPSNRFVVYHDGGDNQSSKWQSQGWKMFLHEQASDIWSWVKGAVEKYVIGRIDGLLDNLAMMAIGWYKLK</sequence>
<name>A0A6P4YN91_BRABE</name>
<evidence type="ECO:0000313" key="1">
    <source>
        <dbReference type="Proteomes" id="UP000515135"/>
    </source>
</evidence>
<protein>
    <submittedName>
        <fullName evidence="2">Uncharacterized protein LOC109465698</fullName>
    </submittedName>
</protein>
<dbReference type="Proteomes" id="UP000515135">
    <property type="component" value="Unplaced"/>
</dbReference>
<organism evidence="1 2">
    <name type="scientific">Branchiostoma belcheri</name>
    <name type="common">Amphioxus</name>
    <dbReference type="NCBI Taxonomy" id="7741"/>
    <lineage>
        <taxon>Eukaryota</taxon>
        <taxon>Metazoa</taxon>
        <taxon>Chordata</taxon>
        <taxon>Cephalochordata</taxon>
        <taxon>Leptocardii</taxon>
        <taxon>Amphioxiformes</taxon>
        <taxon>Branchiostomatidae</taxon>
        <taxon>Branchiostoma</taxon>
    </lineage>
</organism>
<gene>
    <name evidence="2" type="primary">LOC109465698</name>
</gene>
<evidence type="ECO:0000313" key="2">
    <source>
        <dbReference type="RefSeq" id="XP_019618641.1"/>
    </source>
</evidence>
<accession>A0A6P4YN91</accession>
<dbReference type="AlphaFoldDB" id="A0A6P4YN91"/>
<keyword evidence="1" id="KW-1185">Reference proteome</keyword>
<reference evidence="2" key="1">
    <citation type="submission" date="2025-08" db="UniProtKB">
        <authorList>
            <consortium name="RefSeq"/>
        </authorList>
    </citation>
    <scope>IDENTIFICATION</scope>
    <source>
        <tissue evidence="2">Gonad</tissue>
    </source>
</reference>
<dbReference type="RefSeq" id="XP_019618641.1">
    <property type="nucleotide sequence ID" value="XM_019763082.1"/>
</dbReference>
<dbReference type="KEGG" id="bbel:109465698"/>
<dbReference type="OrthoDB" id="9980711at2759"/>